<dbReference type="Proteomes" id="UP000694923">
    <property type="component" value="Unplaced"/>
</dbReference>
<reference evidence="2" key="1">
    <citation type="submission" date="2025-08" db="UniProtKB">
        <authorList>
            <consortium name="RefSeq"/>
        </authorList>
    </citation>
    <scope>IDENTIFICATION</scope>
</reference>
<sequence>MHLKADQQGRAKNAGALGSGTKFAPVWRWWVTGALGVAPWDRGESELELRRLGRGRGCQDPWRQQKGDRTHRRASFSSSFLIVPSPHTVHYCFSYKLFKRWWKGMTWLHNGSTSPYFDVSVIRDSALVRCPGVQTSGSRAGGQQEAKS</sequence>
<name>A0ABM0R4M1_GALVR</name>
<accession>A0ABM0R4M1</accession>
<evidence type="ECO:0000313" key="2">
    <source>
        <dbReference type="RefSeq" id="XP_008575562.1"/>
    </source>
</evidence>
<protein>
    <submittedName>
        <fullName evidence="2">Cancer susceptibility gene HEPN1 protein</fullName>
    </submittedName>
</protein>
<dbReference type="RefSeq" id="XP_008575562.1">
    <property type="nucleotide sequence ID" value="XM_008577340.1"/>
</dbReference>
<dbReference type="GeneID" id="103594156"/>
<proteinExistence type="predicted"/>
<evidence type="ECO:0000313" key="1">
    <source>
        <dbReference type="Proteomes" id="UP000694923"/>
    </source>
</evidence>
<gene>
    <name evidence="2" type="primary">HEPN1</name>
</gene>
<organism evidence="1 2">
    <name type="scientific">Galeopterus variegatus</name>
    <name type="common">Malayan flying lemur</name>
    <name type="synonym">Cynocephalus variegatus</name>
    <dbReference type="NCBI Taxonomy" id="482537"/>
    <lineage>
        <taxon>Eukaryota</taxon>
        <taxon>Metazoa</taxon>
        <taxon>Chordata</taxon>
        <taxon>Craniata</taxon>
        <taxon>Vertebrata</taxon>
        <taxon>Euteleostomi</taxon>
        <taxon>Mammalia</taxon>
        <taxon>Eutheria</taxon>
        <taxon>Euarchontoglires</taxon>
        <taxon>Dermoptera</taxon>
        <taxon>Cynocephalidae</taxon>
        <taxon>Galeopterus</taxon>
    </lineage>
</organism>
<keyword evidence="1" id="KW-1185">Reference proteome</keyword>